<evidence type="ECO:0000256" key="1">
    <source>
        <dbReference type="ARBA" id="ARBA00005439"/>
    </source>
</evidence>
<evidence type="ECO:0000313" key="8">
    <source>
        <dbReference type="Proteomes" id="UP000178880"/>
    </source>
</evidence>
<dbReference type="GO" id="GO:0043022">
    <property type="term" value="F:ribosome binding"/>
    <property type="evidence" value="ECO:0007669"/>
    <property type="project" value="TreeGrafter"/>
</dbReference>
<feature type="domain" description="Translation initiation factor 3 C-terminal" evidence="5">
    <location>
        <begin position="80"/>
        <end position="163"/>
    </location>
</feature>
<dbReference type="InterPro" id="IPR036787">
    <property type="entry name" value="T_IF-3_N_sf"/>
</dbReference>
<keyword evidence="3" id="KW-0648">Protein biosynthesis</keyword>
<evidence type="ECO:0000256" key="2">
    <source>
        <dbReference type="ARBA" id="ARBA00022540"/>
    </source>
</evidence>
<dbReference type="PANTHER" id="PTHR10938:SF0">
    <property type="entry name" value="TRANSLATION INITIATION FACTOR IF-3, MITOCHONDRIAL"/>
    <property type="match status" value="1"/>
</dbReference>
<evidence type="ECO:0000256" key="4">
    <source>
        <dbReference type="NCBIfam" id="TIGR00168"/>
    </source>
</evidence>
<dbReference type="InterPro" id="IPR019815">
    <property type="entry name" value="Translation_initiation_fac_3_C"/>
</dbReference>
<dbReference type="AlphaFoldDB" id="A0A1G2CET8"/>
<keyword evidence="2 7" id="KW-0396">Initiation factor</keyword>
<dbReference type="SUPFAM" id="SSF54364">
    <property type="entry name" value="Translation initiation factor IF3, N-terminal domain"/>
    <property type="match status" value="1"/>
</dbReference>
<dbReference type="InterPro" id="IPR036788">
    <property type="entry name" value="T_IF-3_C_sf"/>
</dbReference>
<evidence type="ECO:0000256" key="3">
    <source>
        <dbReference type="ARBA" id="ARBA00022917"/>
    </source>
</evidence>
<dbReference type="PANTHER" id="PTHR10938">
    <property type="entry name" value="TRANSLATION INITIATION FACTOR IF-3"/>
    <property type="match status" value="1"/>
</dbReference>
<dbReference type="InterPro" id="IPR019814">
    <property type="entry name" value="Translation_initiation_fac_3_N"/>
</dbReference>
<gene>
    <name evidence="7" type="ORF">A2945_02460</name>
</gene>
<dbReference type="Pfam" id="PF00707">
    <property type="entry name" value="IF3_C"/>
    <property type="match status" value="1"/>
</dbReference>
<evidence type="ECO:0000313" key="7">
    <source>
        <dbReference type="EMBL" id="OGY99894.1"/>
    </source>
</evidence>
<evidence type="ECO:0000259" key="5">
    <source>
        <dbReference type="Pfam" id="PF00707"/>
    </source>
</evidence>
<dbReference type="EMBL" id="MHLA01000013">
    <property type="protein sequence ID" value="OGY99894.1"/>
    <property type="molecule type" value="Genomic_DNA"/>
</dbReference>
<sequence length="164" mass="18983">MNSLITAPELRVIDDTGKNLGVLPRDEALKLAKPELGLDLIEIVPTAKPPIARVMSYDKYRYEKEKQEKKERQAQKGGGVKHVQISARAAMNDLMIKIRQLEEFFKEGHVVEIQMRLRGREKYNKDWARLKMNEFLKLIPVEFKTLSEPRFGGQGMFMQIAKKQ</sequence>
<dbReference type="GO" id="GO:0005737">
    <property type="term" value="C:cytoplasm"/>
    <property type="evidence" value="ECO:0007669"/>
    <property type="project" value="UniProtKB-ARBA"/>
</dbReference>
<evidence type="ECO:0000259" key="6">
    <source>
        <dbReference type="Pfam" id="PF05198"/>
    </source>
</evidence>
<dbReference type="SUPFAM" id="SSF55200">
    <property type="entry name" value="Translation initiation factor IF3, C-terminal domain"/>
    <property type="match status" value="1"/>
</dbReference>
<organism evidence="7 8">
    <name type="scientific">Candidatus Liptonbacteria bacterium RIFCSPLOWO2_01_FULL_52_25</name>
    <dbReference type="NCBI Taxonomy" id="1798650"/>
    <lineage>
        <taxon>Bacteria</taxon>
        <taxon>Candidatus Liptoniibacteriota</taxon>
    </lineage>
</organism>
<dbReference type="Pfam" id="PF05198">
    <property type="entry name" value="IF3_N"/>
    <property type="match status" value="1"/>
</dbReference>
<proteinExistence type="inferred from homology"/>
<accession>A0A1G2CET8</accession>
<dbReference type="Gene3D" id="3.30.110.10">
    <property type="entry name" value="Translation initiation factor 3 (IF-3), C-terminal domain"/>
    <property type="match status" value="1"/>
</dbReference>
<feature type="domain" description="Translation initiation factor 3 N-terminal" evidence="6">
    <location>
        <begin position="1"/>
        <end position="70"/>
    </location>
</feature>
<dbReference type="Gene3D" id="3.10.20.80">
    <property type="entry name" value="Translation initiation factor 3 (IF-3), N-terminal domain"/>
    <property type="match status" value="1"/>
</dbReference>
<comment type="similarity">
    <text evidence="1">Belongs to the IF-3 family.</text>
</comment>
<comment type="caution">
    <text evidence="7">The sequence shown here is derived from an EMBL/GenBank/DDBJ whole genome shotgun (WGS) entry which is preliminary data.</text>
</comment>
<name>A0A1G2CET8_9BACT</name>
<dbReference type="GO" id="GO:0032790">
    <property type="term" value="P:ribosome disassembly"/>
    <property type="evidence" value="ECO:0007669"/>
    <property type="project" value="TreeGrafter"/>
</dbReference>
<dbReference type="InterPro" id="IPR001288">
    <property type="entry name" value="Translation_initiation_fac_3"/>
</dbReference>
<dbReference type="NCBIfam" id="TIGR00168">
    <property type="entry name" value="infC"/>
    <property type="match status" value="1"/>
</dbReference>
<dbReference type="Proteomes" id="UP000178880">
    <property type="component" value="Unassembled WGS sequence"/>
</dbReference>
<protein>
    <recommendedName>
        <fullName evidence="4">Translation initiation factor IF-3</fullName>
    </recommendedName>
</protein>
<dbReference type="STRING" id="1798650.A2945_02460"/>
<reference evidence="7 8" key="1">
    <citation type="journal article" date="2016" name="Nat. Commun.">
        <title>Thousands of microbial genomes shed light on interconnected biogeochemical processes in an aquifer system.</title>
        <authorList>
            <person name="Anantharaman K."/>
            <person name="Brown C.T."/>
            <person name="Hug L.A."/>
            <person name="Sharon I."/>
            <person name="Castelle C.J."/>
            <person name="Probst A.J."/>
            <person name="Thomas B.C."/>
            <person name="Singh A."/>
            <person name="Wilkins M.J."/>
            <person name="Karaoz U."/>
            <person name="Brodie E.L."/>
            <person name="Williams K.H."/>
            <person name="Hubbard S.S."/>
            <person name="Banfield J.F."/>
        </authorList>
    </citation>
    <scope>NUCLEOTIDE SEQUENCE [LARGE SCALE GENOMIC DNA]</scope>
</reference>
<dbReference type="GO" id="GO:0003743">
    <property type="term" value="F:translation initiation factor activity"/>
    <property type="evidence" value="ECO:0007669"/>
    <property type="project" value="UniProtKB-UniRule"/>
</dbReference>